<sequence>MSTRTPARGSPARSTAAASRWAAAASCARRATTGTRSRARRWPPAAAPARRTCSWGSNGEPAGVIVMADELRPDADRIVERLRREGVLHVAMVSGDRASVAQRIGDLLGVDRVYAEQSPEDKLEVVRRLREDPQLSPVIMVGDGVNDAPALAIADLGIAMGAAGATVSSETADAVIVVDRVDRVADAVHTGRRALHIARQSVLAGMGLSIAAMGVAAAGYLPPVAGALLQEVIDLAVILNALRALRG</sequence>
<feature type="compositionally biased region" description="Low complexity" evidence="6">
    <location>
        <begin position="27"/>
        <end position="51"/>
    </location>
</feature>
<dbReference type="InterPro" id="IPR001757">
    <property type="entry name" value="P_typ_ATPase"/>
</dbReference>
<dbReference type="InterPro" id="IPR023214">
    <property type="entry name" value="HAD_sf"/>
</dbReference>
<comment type="subcellular location">
    <subcellularLocation>
        <location evidence="1">Membrane</location>
    </subcellularLocation>
</comment>
<dbReference type="Gene3D" id="3.40.50.1000">
    <property type="entry name" value="HAD superfamily/HAD-like"/>
    <property type="match status" value="1"/>
</dbReference>
<evidence type="ECO:0000256" key="7">
    <source>
        <dbReference type="SAM" id="Phobius"/>
    </source>
</evidence>
<evidence type="ECO:0000256" key="1">
    <source>
        <dbReference type="ARBA" id="ARBA00004370"/>
    </source>
</evidence>
<evidence type="ECO:0000256" key="4">
    <source>
        <dbReference type="ARBA" id="ARBA00022989"/>
    </source>
</evidence>
<evidence type="ECO:0000256" key="6">
    <source>
        <dbReference type="SAM" id="MobiDB-lite"/>
    </source>
</evidence>
<keyword evidence="9" id="KW-1185">Reference proteome</keyword>
<dbReference type="InterPro" id="IPR023299">
    <property type="entry name" value="ATPase_P-typ_cyto_dom_N"/>
</dbReference>
<dbReference type="SUPFAM" id="SSF56784">
    <property type="entry name" value="HAD-like"/>
    <property type="match status" value="1"/>
</dbReference>
<dbReference type="Pfam" id="PF00702">
    <property type="entry name" value="Hydrolase"/>
    <property type="match status" value="1"/>
</dbReference>
<dbReference type="InterPro" id="IPR036412">
    <property type="entry name" value="HAD-like_sf"/>
</dbReference>
<accession>A0ABY5DQG2</accession>
<keyword evidence="5 7" id="KW-0472">Membrane</keyword>
<name>A0ABY5DQG2_9ACTN</name>
<evidence type="ECO:0000256" key="2">
    <source>
        <dbReference type="ARBA" id="ARBA00006024"/>
    </source>
</evidence>
<evidence type="ECO:0000313" key="8">
    <source>
        <dbReference type="EMBL" id="UTI63859.1"/>
    </source>
</evidence>
<dbReference type="PANTHER" id="PTHR48085:SF5">
    <property type="entry name" value="CADMIUM_ZINC-TRANSPORTING ATPASE HMA4-RELATED"/>
    <property type="match status" value="1"/>
</dbReference>
<comment type="similarity">
    <text evidence="2">Belongs to the cation transport ATPase (P-type) (TC 3.A.3) family. Type IB subfamily.</text>
</comment>
<dbReference type="InterPro" id="IPR051014">
    <property type="entry name" value="Cation_Transport_ATPase_IB"/>
</dbReference>
<feature type="transmembrane region" description="Helical" evidence="7">
    <location>
        <begin position="202"/>
        <end position="221"/>
    </location>
</feature>
<dbReference type="NCBIfam" id="TIGR01494">
    <property type="entry name" value="ATPase_P-type"/>
    <property type="match status" value="1"/>
</dbReference>
<proteinExistence type="inferred from homology"/>
<reference evidence="8 9" key="1">
    <citation type="submission" date="2022-06" db="EMBL/GenBank/DDBJ databases">
        <title>Paraconexibacter antarcticus.</title>
        <authorList>
            <person name="Kim C.S."/>
        </authorList>
    </citation>
    <scope>NUCLEOTIDE SEQUENCE [LARGE SCALE GENOMIC DNA]</scope>
    <source>
        <strain evidence="8 9">02-257</strain>
    </source>
</reference>
<protein>
    <submittedName>
        <fullName evidence="8">HAD-IC family P-type ATPase</fullName>
    </submittedName>
</protein>
<dbReference type="Proteomes" id="UP001056035">
    <property type="component" value="Chromosome"/>
</dbReference>
<evidence type="ECO:0000256" key="3">
    <source>
        <dbReference type="ARBA" id="ARBA00022692"/>
    </source>
</evidence>
<dbReference type="PANTHER" id="PTHR48085">
    <property type="entry name" value="CADMIUM/ZINC-TRANSPORTING ATPASE HMA2-RELATED"/>
    <property type="match status" value="1"/>
</dbReference>
<dbReference type="Gene3D" id="3.40.1110.10">
    <property type="entry name" value="Calcium-transporting ATPase, cytoplasmic domain N"/>
    <property type="match status" value="1"/>
</dbReference>
<organism evidence="8 9">
    <name type="scientific">Paraconexibacter antarcticus</name>
    <dbReference type="NCBI Taxonomy" id="2949664"/>
    <lineage>
        <taxon>Bacteria</taxon>
        <taxon>Bacillati</taxon>
        <taxon>Actinomycetota</taxon>
        <taxon>Thermoleophilia</taxon>
        <taxon>Solirubrobacterales</taxon>
        <taxon>Paraconexibacteraceae</taxon>
        <taxon>Paraconexibacter</taxon>
    </lineage>
</organism>
<dbReference type="PRINTS" id="PR00119">
    <property type="entry name" value="CATATPASE"/>
</dbReference>
<gene>
    <name evidence="8" type="ORF">NBH00_21250</name>
</gene>
<dbReference type="RefSeq" id="WP_254570580.1">
    <property type="nucleotide sequence ID" value="NZ_CP098502.1"/>
</dbReference>
<evidence type="ECO:0000313" key="9">
    <source>
        <dbReference type="Proteomes" id="UP001056035"/>
    </source>
</evidence>
<keyword evidence="3 7" id="KW-0812">Transmembrane</keyword>
<evidence type="ECO:0000256" key="5">
    <source>
        <dbReference type="ARBA" id="ARBA00023136"/>
    </source>
</evidence>
<dbReference type="EMBL" id="CP098502">
    <property type="protein sequence ID" value="UTI63859.1"/>
    <property type="molecule type" value="Genomic_DNA"/>
</dbReference>
<feature type="region of interest" description="Disordered" evidence="6">
    <location>
        <begin position="27"/>
        <end position="53"/>
    </location>
</feature>
<keyword evidence="4 7" id="KW-1133">Transmembrane helix</keyword>